<sequence length="175" mass="18754">MPLLTVIALMALPFLEIWLMILVAGQIGVTWTIVALCALSVTGVLVVRRAGRGAYADAQRSLRTGAEPRADLLDTLMLLAGGVLLAVPGFLTALLGALMALPLTRPALRWVVSGWFRRRLDRMRAQMEADLLTLHDYASGGDPRPGAGRVVQGRIIHDEPEQNGPEASSPPATRG</sequence>
<dbReference type="Pfam" id="PF04186">
    <property type="entry name" value="FxsA"/>
    <property type="match status" value="1"/>
</dbReference>
<name>A0ABY4L217_THEAE</name>
<keyword evidence="4" id="KW-1185">Reference proteome</keyword>
<keyword evidence="2" id="KW-0812">Transmembrane</keyword>
<keyword evidence="2" id="KW-0472">Membrane</keyword>
<feature type="transmembrane region" description="Helical" evidence="2">
    <location>
        <begin position="72"/>
        <end position="91"/>
    </location>
</feature>
<feature type="transmembrane region" description="Helical" evidence="2">
    <location>
        <begin position="7"/>
        <end position="25"/>
    </location>
</feature>
<evidence type="ECO:0000256" key="2">
    <source>
        <dbReference type="SAM" id="Phobius"/>
    </source>
</evidence>
<evidence type="ECO:0000313" key="3">
    <source>
        <dbReference type="EMBL" id="UPT20976.1"/>
    </source>
</evidence>
<dbReference type="RefSeq" id="WP_248593273.1">
    <property type="nucleotide sequence ID" value="NZ_BAABEB010000027.1"/>
</dbReference>
<gene>
    <name evidence="3" type="ORF">FOF52_08395</name>
</gene>
<dbReference type="EMBL" id="CP051627">
    <property type="protein sequence ID" value="UPT20976.1"/>
    <property type="molecule type" value="Genomic_DNA"/>
</dbReference>
<evidence type="ECO:0000256" key="1">
    <source>
        <dbReference type="SAM" id="MobiDB-lite"/>
    </source>
</evidence>
<organism evidence="3 4">
    <name type="scientific">Thermobifida alba</name>
    <name type="common">Thermomonospora alba</name>
    <dbReference type="NCBI Taxonomy" id="53522"/>
    <lineage>
        <taxon>Bacteria</taxon>
        <taxon>Bacillati</taxon>
        <taxon>Actinomycetota</taxon>
        <taxon>Actinomycetes</taxon>
        <taxon>Streptosporangiales</taxon>
        <taxon>Nocardiopsidaceae</taxon>
        <taxon>Thermobifida</taxon>
    </lineage>
</organism>
<dbReference type="NCBIfam" id="NF008528">
    <property type="entry name" value="PRK11463.1-2"/>
    <property type="match status" value="1"/>
</dbReference>
<protein>
    <submittedName>
        <fullName evidence="3">FxsA family protein</fullName>
    </submittedName>
</protein>
<proteinExistence type="predicted"/>
<feature type="region of interest" description="Disordered" evidence="1">
    <location>
        <begin position="154"/>
        <end position="175"/>
    </location>
</feature>
<keyword evidence="2" id="KW-1133">Transmembrane helix</keyword>
<dbReference type="PANTHER" id="PTHR35335">
    <property type="entry name" value="UPF0716 PROTEIN FXSA"/>
    <property type="match status" value="1"/>
</dbReference>
<feature type="transmembrane region" description="Helical" evidence="2">
    <location>
        <begin position="31"/>
        <end position="51"/>
    </location>
</feature>
<reference evidence="3 4" key="1">
    <citation type="submission" date="2020-04" db="EMBL/GenBank/DDBJ databases">
        <title>Thermobifida alba genome sequencing and assembly.</title>
        <authorList>
            <person name="Luzics S."/>
            <person name="Horvath B."/>
            <person name="Nagy I."/>
            <person name="Toth A."/>
            <person name="Nagy I."/>
            <person name="Kukolya J."/>
        </authorList>
    </citation>
    <scope>NUCLEOTIDE SEQUENCE [LARGE SCALE GENOMIC DNA]</scope>
    <source>
        <strain evidence="3 4">DSM 43795</strain>
    </source>
</reference>
<dbReference type="InterPro" id="IPR007313">
    <property type="entry name" value="FxsA"/>
</dbReference>
<evidence type="ECO:0000313" key="4">
    <source>
        <dbReference type="Proteomes" id="UP000832041"/>
    </source>
</evidence>
<dbReference type="PANTHER" id="PTHR35335:SF1">
    <property type="entry name" value="UPF0716 PROTEIN FXSA"/>
    <property type="match status" value="1"/>
</dbReference>
<accession>A0ABY4L217</accession>
<dbReference type="Proteomes" id="UP000832041">
    <property type="component" value="Chromosome"/>
</dbReference>